<dbReference type="Proteomes" id="UP000714275">
    <property type="component" value="Unassembled WGS sequence"/>
</dbReference>
<evidence type="ECO:0000313" key="3">
    <source>
        <dbReference type="EMBL" id="KAG1770131.1"/>
    </source>
</evidence>
<accession>A0A9P7CYV1</accession>
<name>A0A9P7CYV1_9AGAM</name>
<reference evidence="3" key="1">
    <citation type="journal article" date="2020" name="New Phytol.">
        <title>Comparative genomics reveals dynamic genome evolution in host specialist ectomycorrhizal fungi.</title>
        <authorList>
            <person name="Lofgren L.A."/>
            <person name="Nguyen N.H."/>
            <person name="Vilgalys R."/>
            <person name="Ruytinx J."/>
            <person name="Liao H.L."/>
            <person name="Branco S."/>
            <person name="Kuo A."/>
            <person name="LaButti K."/>
            <person name="Lipzen A."/>
            <person name="Andreopoulos W."/>
            <person name="Pangilinan J."/>
            <person name="Riley R."/>
            <person name="Hundley H."/>
            <person name="Na H."/>
            <person name="Barry K."/>
            <person name="Grigoriev I.V."/>
            <person name="Stajich J.E."/>
            <person name="Kennedy P.G."/>
        </authorList>
    </citation>
    <scope>NUCLEOTIDE SEQUENCE</scope>
    <source>
        <strain evidence="3">DOB743</strain>
    </source>
</reference>
<keyword evidence="2" id="KW-1133">Transmembrane helix</keyword>
<evidence type="ECO:0000256" key="2">
    <source>
        <dbReference type="SAM" id="Phobius"/>
    </source>
</evidence>
<evidence type="ECO:0000313" key="4">
    <source>
        <dbReference type="Proteomes" id="UP000714275"/>
    </source>
</evidence>
<keyword evidence="2" id="KW-0812">Transmembrane</keyword>
<feature type="region of interest" description="Disordered" evidence="1">
    <location>
        <begin position="102"/>
        <end position="135"/>
    </location>
</feature>
<keyword evidence="2" id="KW-0472">Membrane</keyword>
<dbReference type="EMBL" id="JABBWD010000067">
    <property type="protein sequence ID" value="KAG1770131.1"/>
    <property type="molecule type" value="Genomic_DNA"/>
</dbReference>
<sequence length="315" mass="35799">MSDLQPVLTELAWWLRHSDEEPLCQSFVLLQTVLECFQTTDVSSSEATFDKLNKHVKASRKHKFGTSKTKLHANQIAQLEDALTSFEEKEVEVVSVVCAPQAPPTKPHQPPLQKAQAAARKQIDAVPRKPTESDQLKPDIMKGTFPKFQDFDTTILEPVQEYWQLGEMNVMLLQHPEAVQLPPPFMPNTPYVLSASYILRHSVMASFGIEFVAKFLRVPANNIQAIICIIHQLFGEFQVFDHLLPLKEEVRLFTLVVSTKGLLPYLIVSSAMVPINAILMLICPRTYSALRLHFMSSPFYLPSPEFQALMKRCRR</sequence>
<proteinExistence type="predicted"/>
<protein>
    <submittedName>
        <fullName evidence="3">Uncharacterized protein</fullName>
    </submittedName>
</protein>
<gene>
    <name evidence="3" type="ORF">EV702DRAFT_1202544</name>
</gene>
<keyword evidence="4" id="KW-1185">Reference proteome</keyword>
<dbReference type="AlphaFoldDB" id="A0A9P7CYV1"/>
<organism evidence="3 4">
    <name type="scientific">Suillus placidus</name>
    <dbReference type="NCBI Taxonomy" id="48579"/>
    <lineage>
        <taxon>Eukaryota</taxon>
        <taxon>Fungi</taxon>
        <taxon>Dikarya</taxon>
        <taxon>Basidiomycota</taxon>
        <taxon>Agaricomycotina</taxon>
        <taxon>Agaricomycetes</taxon>
        <taxon>Agaricomycetidae</taxon>
        <taxon>Boletales</taxon>
        <taxon>Suillineae</taxon>
        <taxon>Suillaceae</taxon>
        <taxon>Suillus</taxon>
    </lineage>
</organism>
<evidence type="ECO:0000256" key="1">
    <source>
        <dbReference type="SAM" id="MobiDB-lite"/>
    </source>
</evidence>
<feature type="transmembrane region" description="Helical" evidence="2">
    <location>
        <begin position="262"/>
        <end position="283"/>
    </location>
</feature>
<comment type="caution">
    <text evidence="3">The sequence shown here is derived from an EMBL/GenBank/DDBJ whole genome shotgun (WGS) entry which is preliminary data.</text>
</comment>
<feature type="compositionally biased region" description="Basic and acidic residues" evidence="1">
    <location>
        <begin position="121"/>
        <end position="135"/>
    </location>
</feature>